<dbReference type="Proteomes" id="UP000182661">
    <property type="component" value="Unassembled WGS sequence"/>
</dbReference>
<evidence type="ECO:0000313" key="2">
    <source>
        <dbReference type="EMBL" id="OJF98069.1"/>
    </source>
</evidence>
<keyword evidence="3" id="KW-1185">Reference proteome</keyword>
<accession>A0A657LV28</accession>
<dbReference type="PROSITE" id="PS51257">
    <property type="entry name" value="PROKAR_LIPOPROTEIN"/>
    <property type="match status" value="1"/>
</dbReference>
<dbReference type="EMBL" id="LSRP01000078">
    <property type="protein sequence ID" value="OJF98069.1"/>
    <property type="molecule type" value="Genomic_DNA"/>
</dbReference>
<keyword evidence="1" id="KW-1133">Transmembrane helix</keyword>
<feature type="transmembrane region" description="Helical" evidence="1">
    <location>
        <begin position="12"/>
        <end position="32"/>
    </location>
</feature>
<protein>
    <recommendedName>
        <fullName evidence="4">Holin</fullName>
    </recommendedName>
</protein>
<comment type="caution">
    <text evidence="2">The sequence shown here is derived from an EMBL/GenBank/DDBJ whole genome shotgun (WGS) entry which is preliminary data.</text>
</comment>
<keyword evidence="1" id="KW-0812">Transmembrane</keyword>
<evidence type="ECO:0000313" key="3">
    <source>
        <dbReference type="Proteomes" id="UP000182661"/>
    </source>
</evidence>
<sequence>MNELKHWSASKTVWGAAIAILASCANLIGLDISAEDQQGLMDHVSAIAAAAGGILAIWGRISASKRLR</sequence>
<dbReference type="OrthoDB" id="7508901at2"/>
<evidence type="ECO:0008006" key="4">
    <source>
        <dbReference type="Google" id="ProtNLM"/>
    </source>
</evidence>
<reference evidence="2 3" key="1">
    <citation type="submission" date="2016-02" db="EMBL/GenBank/DDBJ databases">
        <title>Genome sequencing of a beta-galactosidase producing bacteria Rhizobium sp. 59.</title>
        <authorList>
            <person name="Wang D."/>
            <person name="Kot W."/>
            <person name="Qin Y."/>
            <person name="Hansen L."/>
            <person name="Naqvi K."/>
            <person name="Rensing C."/>
        </authorList>
    </citation>
    <scope>NUCLEOTIDE SEQUENCE [LARGE SCALE GENOMIC DNA]</scope>
    <source>
        <strain evidence="2 3">59</strain>
    </source>
</reference>
<feature type="transmembrane region" description="Helical" evidence="1">
    <location>
        <begin position="44"/>
        <end position="63"/>
    </location>
</feature>
<name>A0A657LV28_9HYPH</name>
<evidence type="ECO:0000256" key="1">
    <source>
        <dbReference type="SAM" id="Phobius"/>
    </source>
</evidence>
<proteinExistence type="predicted"/>
<dbReference type="RefSeq" id="WP_071832729.1">
    <property type="nucleotide sequence ID" value="NZ_LSRP01000078.1"/>
</dbReference>
<organism evidence="2 3">
    <name type="scientific">Pararhizobium antarcticum</name>
    <dbReference type="NCBI Taxonomy" id="1798805"/>
    <lineage>
        <taxon>Bacteria</taxon>
        <taxon>Pseudomonadati</taxon>
        <taxon>Pseudomonadota</taxon>
        <taxon>Alphaproteobacteria</taxon>
        <taxon>Hyphomicrobiales</taxon>
        <taxon>Rhizobiaceae</taxon>
        <taxon>Rhizobium/Agrobacterium group</taxon>
        <taxon>Pararhizobium</taxon>
    </lineage>
</organism>
<dbReference type="AlphaFoldDB" id="A0A657LV28"/>
<keyword evidence="1" id="KW-0472">Membrane</keyword>
<gene>
    <name evidence="2" type="ORF">AX760_15460</name>
</gene>